<evidence type="ECO:0000313" key="3">
    <source>
        <dbReference type="Proteomes" id="UP001456524"/>
    </source>
</evidence>
<organism evidence="2 3">
    <name type="scientific">Phyllosticta citrichinensis</name>
    <dbReference type="NCBI Taxonomy" id="1130410"/>
    <lineage>
        <taxon>Eukaryota</taxon>
        <taxon>Fungi</taxon>
        <taxon>Dikarya</taxon>
        <taxon>Ascomycota</taxon>
        <taxon>Pezizomycotina</taxon>
        <taxon>Dothideomycetes</taxon>
        <taxon>Dothideomycetes incertae sedis</taxon>
        <taxon>Botryosphaeriales</taxon>
        <taxon>Phyllostictaceae</taxon>
        <taxon>Phyllosticta</taxon>
    </lineage>
</organism>
<dbReference type="PANTHER" id="PTHR21521">
    <property type="entry name" value="AMUN, ISOFORM A"/>
    <property type="match status" value="1"/>
</dbReference>
<gene>
    <name evidence="2" type="ORF">IWX90DRAFT_491597</name>
</gene>
<sequence>MPTPSPPNTSFAAFLAKYPSTHHHRPRPGTCDCDCEFRFTTAPGLVAARRRPPLEGPQAVAPGVEESATAAATAAVAAQSGGHGWLEHPELVRLVQWKIHHGSYFASLPKLAASNDGDVVRRVTGEAFAVLASASSSTSTSDDKERIPTIMAALASLTRLRGIGPATASLLLSVADDGATVPFFADELFVWARRSFDLHTHLPLLVPKKAGFKIRYSAKEYEELLTATWEGLRRLRGEGEAVVKASEVEMVARVLGVLGREREEGQGVGIVVDEGEERASKEDKKRKRAAPTPVSPPLPAKGPKLKQTAPARASSAKAGEPSPTERRVMPRRATRRD</sequence>
<evidence type="ECO:0000313" key="2">
    <source>
        <dbReference type="EMBL" id="KAK8177151.1"/>
    </source>
</evidence>
<evidence type="ECO:0000256" key="1">
    <source>
        <dbReference type="SAM" id="MobiDB-lite"/>
    </source>
</evidence>
<dbReference type="EMBL" id="JBBWUH010000001">
    <property type="protein sequence ID" value="KAK8177151.1"/>
    <property type="molecule type" value="Genomic_DNA"/>
</dbReference>
<accession>A0ABR1Y6A4</accession>
<proteinExistence type="predicted"/>
<feature type="region of interest" description="Disordered" evidence="1">
    <location>
        <begin position="269"/>
        <end position="337"/>
    </location>
</feature>
<dbReference type="PANTHER" id="PTHR21521:SF0">
    <property type="entry name" value="AMUN, ISOFORM A"/>
    <property type="match status" value="1"/>
</dbReference>
<comment type="caution">
    <text evidence="2">The sequence shown here is derived from an EMBL/GenBank/DDBJ whole genome shotgun (WGS) entry which is preliminary data.</text>
</comment>
<protein>
    <submittedName>
        <fullName evidence="2">Uncharacterized protein</fullName>
    </submittedName>
</protein>
<name>A0ABR1Y6A4_9PEZI</name>
<keyword evidence="3" id="KW-1185">Reference proteome</keyword>
<dbReference type="Proteomes" id="UP001456524">
    <property type="component" value="Unassembled WGS sequence"/>
</dbReference>
<reference evidence="2 3" key="1">
    <citation type="journal article" date="2022" name="G3 (Bethesda)">
        <title>Enemy or ally: a genomic approach to elucidate the lifestyle of Phyllosticta citrichinaensis.</title>
        <authorList>
            <person name="Buijs V.A."/>
            <person name="Groenewald J.Z."/>
            <person name="Haridas S."/>
            <person name="LaButti K.M."/>
            <person name="Lipzen A."/>
            <person name="Martin F.M."/>
            <person name="Barry K."/>
            <person name="Grigoriev I.V."/>
            <person name="Crous P.W."/>
            <person name="Seidl M.F."/>
        </authorList>
    </citation>
    <scope>NUCLEOTIDE SEQUENCE [LARGE SCALE GENOMIC DNA]</scope>
    <source>
        <strain evidence="2 3">CBS 129764</strain>
    </source>
</reference>